<accession>A0ABQ4KNQ6</accession>
<dbReference type="Proteomes" id="UP000679950">
    <property type="component" value="Unassembled WGS sequence"/>
</dbReference>
<organism evidence="2 3">
    <name type="scientific">Lederbergia ruris</name>
    <dbReference type="NCBI Taxonomy" id="217495"/>
    <lineage>
        <taxon>Bacteria</taxon>
        <taxon>Bacillati</taxon>
        <taxon>Bacillota</taxon>
        <taxon>Bacilli</taxon>
        <taxon>Bacillales</taxon>
        <taxon>Bacillaceae</taxon>
        <taxon>Lederbergia</taxon>
    </lineage>
</organism>
<reference evidence="2 3" key="1">
    <citation type="submission" date="2021-03" db="EMBL/GenBank/DDBJ databases">
        <title>Antimicrobial resistance genes in bacteria isolated from Japanese honey, and their potential for conferring macrolide and lincosamide resistance in the American foulbrood pathogen Paenibacillus larvae.</title>
        <authorList>
            <person name="Okamoto M."/>
            <person name="Kumagai M."/>
            <person name="Kanamori H."/>
            <person name="Takamatsu D."/>
        </authorList>
    </citation>
    <scope>NUCLEOTIDE SEQUENCE [LARGE SCALE GENOMIC DNA]</scope>
    <source>
        <strain evidence="2 3">J8TS2</strain>
    </source>
</reference>
<dbReference type="RefSeq" id="WP_212967347.1">
    <property type="nucleotide sequence ID" value="NZ_BORB01000050.1"/>
</dbReference>
<gene>
    <name evidence="2" type="ORF">J8TS2_39050</name>
</gene>
<comment type="caution">
    <text evidence="2">The sequence shown here is derived from an EMBL/GenBank/DDBJ whole genome shotgun (WGS) entry which is preliminary data.</text>
</comment>
<evidence type="ECO:0000256" key="1">
    <source>
        <dbReference type="SAM" id="MobiDB-lite"/>
    </source>
</evidence>
<feature type="region of interest" description="Disordered" evidence="1">
    <location>
        <begin position="1"/>
        <end position="26"/>
    </location>
</feature>
<proteinExistence type="predicted"/>
<keyword evidence="3" id="KW-1185">Reference proteome</keyword>
<dbReference type="EMBL" id="BORB01000050">
    <property type="protein sequence ID" value="GIN59586.1"/>
    <property type="molecule type" value="Genomic_DNA"/>
</dbReference>
<evidence type="ECO:0000313" key="3">
    <source>
        <dbReference type="Proteomes" id="UP000679950"/>
    </source>
</evidence>
<sequence length="57" mass="6452">MESSTINNSSNEKKEESNNLKSQVSNEAISESIDTIAFYLFEAIKRKSNHQFQKKGA</sequence>
<evidence type="ECO:0000313" key="2">
    <source>
        <dbReference type="EMBL" id="GIN59586.1"/>
    </source>
</evidence>
<protein>
    <submittedName>
        <fullName evidence="2">Uncharacterized protein</fullName>
    </submittedName>
</protein>
<feature type="compositionally biased region" description="Low complexity" evidence="1">
    <location>
        <begin position="1"/>
        <end position="10"/>
    </location>
</feature>
<name>A0ABQ4KNQ6_9BACI</name>